<dbReference type="Proteomes" id="UP001178507">
    <property type="component" value="Unassembled WGS sequence"/>
</dbReference>
<protein>
    <submittedName>
        <fullName evidence="2">Uncharacterized protein</fullName>
    </submittedName>
</protein>
<dbReference type="EMBL" id="CAUJNA010003248">
    <property type="protein sequence ID" value="CAJ1396946.1"/>
    <property type="molecule type" value="Genomic_DNA"/>
</dbReference>
<dbReference type="AlphaFoldDB" id="A0AA36J1U4"/>
<sequence length="131" mass="14673">MKDPAAVAKFLQESLMTDRQSGRLLKKLSSNGHCGTQGTAERIKRIYAMPADMPPQARQAPDPLPIAKRPGTSGVGRQLEPQMSRSQTAPSLKFPSLDATRTKQNLKHNRLFDVPFPQLLFKERCFEREAL</sequence>
<proteinExistence type="predicted"/>
<keyword evidence="3" id="KW-1185">Reference proteome</keyword>
<feature type="region of interest" description="Disordered" evidence="1">
    <location>
        <begin position="53"/>
        <end position="96"/>
    </location>
</feature>
<evidence type="ECO:0000313" key="3">
    <source>
        <dbReference type="Proteomes" id="UP001178507"/>
    </source>
</evidence>
<comment type="caution">
    <text evidence="2">The sequence shown here is derived from an EMBL/GenBank/DDBJ whole genome shotgun (WGS) entry which is preliminary data.</text>
</comment>
<gene>
    <name evidence="2" type="ORF">EVOR1521_LOCUS21069</name>
</gene>
<organism evidence="2 3">
    <name type="scientific">Effrenium voratum</name>
    <dbReference type="NCBI Taxonomy" id="2562239"/>
    <lineage>
        <taxon>Eukaryota</taxon>
        <taxon>Sar</taxon>
        <taxon>Alveolata</taxon>
        <taxon>Dinophyceae</taxon>
        <taxon>Suessiales</taxon>
        <taxon>Symbiodiniaceae</taxon>
        <taxon>Effrenium</taxon>
    </lineage>
</organism>
<evidence type="ECO:0000313" key="2">
    <source>
        <dbReference type="EMBL" id="CAJ1396946.1"/>
    </source>
</evidence>
<reference evidence="2" key="1">
    <citation type="submission" date="2023-08" db="EMBL/GenBank/DDBJ databases">
        <authorList>
            <person name="Chen Y."/>
            <person name="Shah S."/>
            <person name="Dougan E. K."/>
            <person name="Thang M."/>
            <person name="Chan C."/>
        </authorList>
    </citation>
    <scope>NUCLEOTIDE SEQUENCE</scope>
</reference>
<evidence type="ECO:0000256" key="1">
    <source>
        <dbReference type="SAM" id="MobiDB-lite"/>
    </source>
</evidence>
<feature type="compositionally biased region" description="Polar residues" evidence="1">
    <location>
        <begin position="81"/>
        <end position="90"/>
    </location>
</feature>
<accession>A0AA36J1U4</accession>
<name>A0AA36J1U4_9DINO</name>